<dbReference type="OrthoDB" id="3231000at2759"/>
<dbReference type="GO" id="GO:0046873">
    <property type="term" value="F:metal ion transmembrane transporter activity"/>
    <property type="evidence" value="ECO:0007669"/>
    <property type="project" value="InterPro"/>
</dbReference>
<dbReference type="SUPFAM" id="SSF144083">
    <property type="entry name" value="Magnesium transport protein CorA, transmembrane region"/>
    <property type="match status" value="1"/>
</dbReference>
<dbReference type="Proteomes" id="UP000070700">
    <property type="component" value="Unassembled WGS sequence"/>
</dbReference>
<evidence type="ECO:0000256" key="2">
    <source>
        <dbReference type="ARBA" id="ARBA00022692"/>
    </source>
</evidence>
<evidence type="ECO:0000256" key="3">
    <source>
        <dbReference type="ARBA" id="ARBA00022989"/>
    </source>
</evidence>
<dbReference type="EMBL" id="KQ947413">
    <property type="protein sequence ID" value="KUJ18333.1"/>
    <property type="molecule type" value="Genomic_DNA"/>
</dbReference>
<evidence type="ECO:0000313" key="7">
    <source>
        <dbReference type="Proteomes" id="UP000070700"/>
    </source>
</evidence>
<name>A0A194XDT2_MOLSC</name>
<reference evidence="6 7" key="1">
    <citation type="submission" date="2015-10" db="EMBL/GenBank/DDBJ databases">
        <title>Full genome of DAOMC 229536 Phialocephala scopiformis, a fungal endophyte of spruce producing the potent anti-insectan compound rugulosin.</title>
        <authorList>
            <consortium name="DOE Joint Genome Institute"/>
            <person name="Walker A.K."/>
            <person name="Frasz S.L."/>
            <person name="Seifert K.A."/>
            <person name="Miller J.D."/>
            <person name="Mondo S.J."/>
            <person name="Labutti K."/>
            <person name="Lipzen A."/>
            <person name="Dockter R."/>
            <person name="Kennedy M."/>
            <person name="Grigoriev I.V."/>
            <person name="Spatafora J.W."/>
        </authorList>
    </citation>
    <scope>NUCLEOTIDE SEQUENCE [LARGE SCALE GENOMIC DNA]</scope>
    <source>
        <strain evidence="6 7">CBS 120377</strain>
    </source>
</reference>
<dbReference type="InParanoid" id="A0A194XDT2"/>
<dbReference type="GO" id="GO:0016020">
    <property type="term" value="C:membrane"/>
    <property type="evidence" value="ECO:0007669"/>
    <property type="project" value="UniProtKB-SubCell"/>
</dbReference>
<sequence>MEMKLENAIFDHSHRPHTDGLETLRYFNALLYRHARRIKTTMSSLNSTCHSKWPKAKEEPTKRARAEVEQDFVHLYEHADALYRHCQADITVLMNSMAILESEKVIAQAGRMEQLTLLAFFFVLISFVSSFFSMNIPLLANPPMWSWFMVSGIIPVPSIGFYLFNDKLSNAWQRLRRKWFS</sequence>
<feature type="transmembrane region" description="Helical" evidence="5">
    <location>
        <begin position="144"/>
        <end position="164"/>
    </location>
</feature>
<evidence type="ECO:0000256" key="1">
    <source>
        <dbReference type="ARBA" id="ARBA00004141"/>
    </source>
</evidence>
<evidence type="ECO:0000256" key="5">
    <source>
        <dbReference type="SAM" id="Phobius"/>
    </source>
</evidence>
<dbReference type="KEGG" id="psco:LY89DRAFT_746609"/>
<evidence type="ECO:0000313" key="6">
    <source>
        <dbReference type="EMBL" id="KUJ18333.1"/>
    </source>
</evidence>
<keyword evidence="4 5" id="KW-0472">Membrane</keyword>
<proteinExistence type="predicted"/>
<dbReference type="AlphaFoldDB" id="A0A194XDT2"/>
<keyword evidence="2 5" id="KW-0812">Transmembrane</keyword>
<dbReference type="GeneID" id="28830822"/>
<protein>
    <submittedName>
        <fullName evidence="6">Uncharacterized protein</fullName>
    </submittedName>
</protein>
<accession>A0A194XDT2</accession>
<dbReference type="RefSeq" id="XP_018072688.1">
    <property type="nucleotide sequence ID" value="XM_018221096.1"/>
</dbReference>
<dbReference type="Gene3D" id="1.20.58.340">
    <property type="entry name" value="Magnesium transport protein CorA, transmembrane region"/>
    <property type="match status" value="1"/>
</dbReference>
<comment type="subcellular location">
    <subcellularLocation>
        <location evidence="1">Membrane</location>
        <topology evidence="1">Multi-pass membrane protein</topology>
    </subcellularLocation>
</comment>
<dbReference type="Pfam" id="PF01544">
    <property type="entry name" value="CorA"/>
    <property type="match status" value="1"/>
</dbReference>
<evidence type="ECO:0000256" key="4">
    <source>
        <dbReference type="ARBA" id="ARBA00023136"/>
    </source>
</evidence>
<dbReference type="STRING" id="149040.A0A194XDT2"/>
<keyword evidence="3 5" id="KW-1133">Transmembrane helix</keyword>
<keyword evidence="7" id="KW-1185">Reference proteome</keyword>
<feature type="transmembrane region" description="Helical" evidence="5">
    <location>
        <begin position="115"/>
        <end position="138"/>
    </location>
</feature>
<gene>
    <name evidence="6" type="ORF">LY89DRAFT_746609</name>
</gene>
<dbReference type="InterPro" id="IPR002523">
    <property type="entry name" value="MgTranspt_CorA/ZnTranspt_ZntB"/>
</dbReference>
<organism evidence="6 7">
    <name type="scientific">Mollisia scopiformis</name>
    <name type="common">Conifer needle endophyte fungus</name>
    <name type="synonym">Phialocephala scopiformis</name>
    <dbReference type="NCBI Taxonomy" id="149040"/>
    <lineage>
        <taxon>Eukaryota</taxon>
        <taxon>Fungi</taxon>
        <taxon>Dikarya</taxon>
        <taxon>Ascomycota</taxon>
        <taxon>Pezizomycotina</taxon>
        <taxon>Leotiomycetes</taxon>
        <taxon>Helotiales</taxon>
        <taxon>Mollisiaceae</taxon>
        <taxon>Mollisia</taxon>
    </lineage>
</organism>
<dbReference type="InterPro" id="IPR045863">
    <property type="entry name" value="CorA_TM1_TM2"/>
</dbReference>